<dbReference type="PANTHER" id="PTHR40596:SF1">
    <property type="entry name" value="CITRATE LYASE ALPHA CHAIN"/>
    <property type="match status" value="1"/>
</dbReference>
<dbReference type="RefSeq" id="WP_231756787.1">
    <property type="nucleotide sequence ID" value="NZ_AP024412.1"/>
</dbReference>
<gene>
    <name evidence="2" type="ORF">MPAN_001650</name>
</gene>
<proteinExistence type="predicted"/>
<comment type="catalytic activity">
    <reaction evidence="1">
        <text>citrate + acetyl-CoA = (3S)-citryl-CoA + acetate</text>
        <dbReference type="Rhea" id="RHEA:19405"/>
        <dbReference type="ChEBI" id="CHEBI:16947"/>
        <dbReference type="ChEBI" id="CHEBI:30089"/>
        <dbReference type="ChEBI" id="CHEBI:57288"/>
        <dbReference type="ChEBI" id="CHEBI:57321"/>
        <dbReference type="EC" id="2.8.3.10"/>
    </reaction>
</comment>
<evidence type="ECO:0000256" key="1">
    <source>
        <dbReference type="PIRNR" id="PIRNR009451"/>
    </source>
</evidence>
<comment type="subcellular location">
    <subcellularLocation>
        <location evidence="1">Cytoplasm</location>
    </subcellularLocation>
</comment>
<dbReference type="Pfam" id="PF04223">
    <property type="entry name" value="CitF"/>
    <property type="match status" value="1"/>
</dbReference>
<dbReference type="GO" id="GO:0005737">
    <property type="term" value="C:cytoplasm"/>
    <property type="evidence" value="ECO:0007669"/>
    <property type="project" value="UniProtKB-SubCell"/>
</dbReference>
<evidence type="ECO:0000313" key="2">
    <source>
        <dbReference type="EMBL" id="BCR35272.1"/>
    </source>
</evidence>
<protein>
    <recommendedName>
        <fullName evidence="1">Citrate lyase alpha chain</fullName>
        <shortName evidence="1">Citrase alpha chain</shortName>
        <ecNumber evidence="1">2.8.3.10</ecNumber>
        <ecNumber evidence="1">4.1.3.6</ecNumber>
    </recommendedName>
    <alternativeName>
        <fullName evidence="1">Citrate (pro-3S)-lyase alpha chain</fullName>
    </alternativeName>
    <alternativeName>
        <fullName evidence="1">Citrate CoA-transferase subunit</fullName>
    </alternativeName>
</protein>
<dbReference type="EC" id="2.8.3.10" evidence="1"/>
<dbReference type="KEGG" id="manr:MPAN_001650"/>
<dbReference type="PIRSF" id="PIRSF009451">
    <property type="entry name" value="Citrt_lyas_alpha"/>
    <property type="match status" value="1"/>
</dbReference>
<keyword evidence="3" id="KW-1185">Reference proteome</keyword>
<dbReference type="InterPro" id="IPR037171">
    <property type="entry name" value="NagB/RpiA_transferase-like"/>
</dbReference>
<dbReference type="Gene3D" id="3.40.1080.10">
    <property type="entry name" value="Glutaconate Coenzyme A-transferase"/>
    <property type="match status" value="2"/>
</dbReference>
<reference evidence="2" key="1">
    <citation type="submission" date="2021-01" db="EMBL/GenBank/DDBJ databases">
        <title>Draft genome sequence of Acholeplasmataceae bacterium strain Mahy22.</title>
        <authorList>
            <person name="Watanabe M."/>
            <person name="Kojima H."/>
            <person name="Fukui M."/>
        </authorList>
    </citation>
    <scope>NUCLEOTIDE SEQUENCE</scope>
    <source>
        <strain evidence="2">Mahy22</strain>
    </source>
</reference>
<dbReference type="GO" id="GO:0006084">
    <property type="term" value="P:acetyl-CoA metabolic process"/>
    <property type="evidence" value="ECO:0007669"/>
    <property type="project" value="UniProtKB-UniRule"/>
</dbReference>
<keyword evidence="1" id="KW-0963">Cytoplasm</keyword>
<accession>A0A7U9THE0</accession>
<dbReference type="GO" id="GO:0009346">
    <property type="term" value="C:ATP-independent citrate lyase complex"/>
    <property type="evidence" value="ECO:0007669"/>
    <property type="project" value="UniProtKB-UniRule"/>
</dbReference>
<organism evidence="2 3">
    <name type="scientific">Mariniplasma anaerobium</name>
    <dbReference type="NCBI Taxonomy" id="2735436"/>
    <lineage>
        <taxon>Bacteria</taxon>
        <taxon>Bacillati</taxon>
        <taxon>Mycoplasmatota</taxon>
        <taxon>Mollicutes</taxon>
        <taxon>Acholeplasmatales</taxon>
        <taxon>Acholeplasmataceae</taxon>
        <taxon>Mariniplasma</taxon>
    </lineage>
</organism>
<evidence type="ECO:0000313" key="3">
    <source>
        <dbReference type="Proteomes" id="UP000620133"/>
    </source>
</evidence>
<comment type="catalytic activity">
    <reaction evidence="1">
        <text>citrate = oxaloacetate + acetate</text>
        <dbReference type="Rhea" id="RHEA:10760"/>
        <dbReference type="ChEBI" id="CHEBI:16452"/>
        <dbReference type="ChEBI" id="CHEBI:16947"/>
        <dbReference type="ChEBI" id="CHEBI:30089"/>
        <dbReference type="EC" id="4.1.3.6"/>
    </reaction>
</comment>
<name>A0A7U9THE0_9MOLU</name>
<dbReference type="GO" id="GO:0008814">
    <property type="term" value="F:citrate CoA-transferase activity"/>
    <property type="evidence" value="ECO:0007669"/>
    <property type="project" value="UniProtKB-UniRule"/>
</dbReference>
<dbReference type="AlphaFoldDB" id="A0A7U9THE0"/>
<dbReference type="GO" id="GO:0008815">
    <property type="term" value="F:citrate (pro-3S)-lyase activity"/>
    <property type="evidence" value="ECO:0007669"/>
    <property type="project" value="UniProtKB-UniRule"/>
</dbReference>
<keyword evidence="1" id="KW-0808">Transferase</keyword>
<keyword evidence="1 2" id="KW-0456">Lyase</keyword>
<dbReference type="EMBL" id="AP024412">
    <property type="protein sequence ID" value="BCR35272.1"/>
    <property type="molecule type" value="Genomic_DNA"/>
</dbReference>
<dbReference type="NCBIfam" id="TIGR01584">
    <property type="entry name" value="citF"/>
    <property type="match status" value="1"/>
</dbReference>
<sequence>MIKNSLGKMIPDGYKPFISVDHFKTESYNPLDKILSKEKCKRIESISLLFDELKIKDGMTFSFHHHYRNGDLLLNMVLKEIKIRNLKNITLAPSSIFPIHEPLVDLIKNQNVTSIFTNYVNGPVADAISHGYLKDLLIMDTHGGRARAIESGDIKIDVAFIAASAADLDGNANGIDGNNPCGPLGYIYPDLYYAKHKVIVTDTILDKLSKNEINHTYVDYLIKVDQIGLSSGIESGTTSMTKDPVQLKIAKDTVKLMNELDVIKNNMSFQTGAGTTSIAVAAYLKDEMIKHNIKGSFASGGITSSLVDMYNHKLFDKLYDVQSFDLTAVNSYKNNINHILMDASQYANPFYKDAIVNKLDCVVLGATEIDLNYNVNVTTTSTHQLIGGSGGHSDTAYGSKLTIITTNLVKSRIPSIRNTIQVISTPGNSVDVIVTERGISVNPNRNDLLDKLKNTQLKILTIDELYQKAIEIAGLPELFKHKERVIGLVRYRDGSILDSIYEV</sequence>
<dbReference type="Proteomes" id="UP000620133">
    <property type="component" value="Chromosome"/>
</dbReference>
<dbReference type="SUPFAM" id="SSF100950">
    <property type="entry name" value="NagB/RpiA/CoA transferase-like"/>
    <property type="match status" value="2"/>
</dbReference>
<dbReference type="InterPro" id="IPR006472">
    <property type="entry name" value="Citrate_lyase_asu"/>
</dbReference>
<dbReference type="EC" id="4.1.3.6" evidence="1"/>
<dbReference type="PANTHER" id="PTHR40596">
    <property type="entry name" value="CITRATE LYASE ALPHA CHAIN"/>
    <property type="match status" value="1"/>
</dbReference>